<keyword evidence="3" id="KW-1185">Reference proteome</keyword>
<dbReference type="RefSeq" id="WP_020042818.1">
    <property type="nucleotide sequence ID" value="NZ_KE557278.1"/>
</dbReference>
<evidence type="ECO:0000313" key="2">
    <source>
        <dbReference type="EMBL" id="EPX79822.1"/>
    </source>
</evidence>
<evidence type="ECO:0000313" key="3">
    <source>
        <dbReference type="Proteomes" id="UP000015347"/>
    </source>
</evidence>
<accession>S9QJ30</accession>
<dbReference type="PANTHER" id="PTHR35585:SF1">
    <property type="entry name" value="HHE DOMAIN PROTEIN (AFU_ORTHOLOGUE AFUA_4G00730)"/>
    <property type="match status" value="1"/>
</dbReference>
<sequence>MTSIYDAIIQDHEHHRALLATIADTEGDSEKRKQAWAEFYRDVKSHSAAEEEEFYSVLMQETWGQDTARHSVQEHAEMDEILEELNEKDMASPGWLNRFHTLRHDYEHHMEEEEDEVFARAKKVVGEEQNDAYGKRFLDRKNSELKLVEKKKEDHLED</sequence>
<dbReference type="STRING" id="1123237.Salmuc_02584"/>
<reference evidence="3" key="1">
    <citation type="journal article" date="2014" name="Stand. Genomic Sci.">
        <title>Genome sequence of the exopolysaccharide-producing Salipiger mucosus type strain (DSM 16094(T)), a moderately halophilic member of the Roseobacter clade.</title>
        <authorList>
            <person name="Riedel T."/>
            <person name="Spring S."/>
            <person name="Fiebig A."/>
            <person name="Petersen J."/>
            <person name="Kyrpides N.C."/>
            <person name="Goker M."/>
            <person name="Klenk H.P."/>
        </authorList>
    </citation>
    <scope>NUCLEOTIDE SEQUENCE [LARGE SCALE GENOMIC DNA]</scope>
    <source>
        <strain evidence="3">DSM 16094</strain>
    </source>
</reference>
<dbReference type="Pfam" id="PF01814">
    <property type="entry name" value="Hemerythrin"/>
    <property type="match status" value="1"/>
</dbReference>
<dbReference type="AlphaFoldDB" id="S9QJ30"/>
<dbReference type="Proteomes" id="UP000015347">
    <property type="component" value="Unassembled WGS sequence"/>
</dbReference>
<evidence type="ECO:0000259" key="1">
    <source>
        <dbReference type="Pfam" id="PF01814"/>
    </source>
</evidence>
<dbReference type="eggNOG" id="COG5592">
    <property type="taxonomic scope" value="Bacteria"/>
</dbReference>
<protein>
    <recommendedName>
        <fullName evidence="1">Hemerythrin-like domain-containing protein</fullName>
    </recommendedName>
</protein>
<organism evidence="2 3">
    <name type="scientific">Salipiger mucosus DSM 16094</name>
    <dbReference type="NCBI Taxonomy" id="1123237"/>
    <lineage>
        <taxon>Bacteria</taxon>
        <taxon>Pseudomonadati</taxon>
        <taxon>Pseudomonadota</taxon>
        <taxon>Alphaproteobacteria</taxon>
        <taxon>Rhodobacterales</taxon>
        <taxon>Roseobacteraceae</taxon>
        <taxon>Salipiger</taxon>
    </lineage>
</organism>
<dbReference type="OrthoDB" id="5523420at2"/>
<dbReference type="PANTHER" id="PTHR35585">
    <property type="entry name" value="HHE DOMAIN PROTEIN (AFU_ORTHOLOGUE AFUA_4G00730)"/>
    <property type="match status" value="1"/>
</dbReference>
<feature type="domain" description="Hemerythrin-like" evidence="1">
    <location>
        <begin position="4"/>
        <end position="120"/>
    </location>
</feature>
<dbReference type="InterPro" id="IPR012312">
    <property type="entry name" value="Hemerythrin-like"/>
</dbReference>
<name>S9QJ30_9RHOB</name>
<dbReference type="HOGENOM" id="CLU_079417_6_1_5"/>
<dbReference type="Gene3D" id="1.20.120.520">
    <property type="entry name" value="nmb1532 protein domain like"/>
    <property type="match status" value="1"/>
</dbReference>
<gene>
    <name evidence="2" type="ORF">Salmuc_02584</name>
</gene>
<comment type="caution">
    <text evidence="2">The sequence shown here is derived from an EMBL/GenBank/DDBJ whole genome shotgun (WGS) entry which is preliminary data.</text>
</comment>
<proteinExistence type="predicted"/>
<dbReference type="EMBL" id="APVH01000033">
    <property type="protein sequence ID" value="EPX79822.1"/>
    <property type="molecule type" value="Genomic_DNA"/>
</dbReference>